<organism evidence="2">
    <name type="scientific">uncultured Rubrobacteraceae bacterium</name>
    <dbReference type="NCBI Taxonomy" id="349277"/>
    <lineage>
        <taxon>Bacteria</taxon>
        <taxon>Bacillati</taxon>
        <taxon>Actinomycetota</taxon>
        <taxon>Rubrobacteria</taxon>
        <taxon>Rubrobacterales</taxon>
        <taxon>Rubrobacteraceae</taxon>
        <taxon>environmental samples</taxon>
    </lineage>
</organism>
<proteinExistence type="predicted"/>
<gene>
    <name evidence="2" type="ORF">AVDCRST_MAG58-3645</name>
</gene>
<feature type="compositionally biased region" description="Low complexity" evidence="1">
    <location>
        <begin position="16"/>
        <end position="26"/>
    </location>
</feature>
<protein>
    <submittedName>
        <fullName evidence="2">Uncharacterized protein</fullName>
    </submittedName>
</protein>
<feature type="compositionally biased region" description="Basic and acidic residues" evidence="1">
    <location>
        <begin position="27"/>
        <end position="38"/>
    </location>
</feature>
<evidence type="ECO:0000313" key="2">
    <source>
        <dbReference type="EMBL" id="CAA9467362.1"/>
    </source>
</evidence>
<dbReference type="AlphaFoldDB" id="A0A6J4RCF9"/>
<feature type="non-terminal residue" evidence="2">
    <location>
        <position position="123"/>
    </location>
</feature>
<feature type="compositionally biased region" description="Gly residues" evidence="1">
    <location>
        <begin position="1"/>
        <end position="12"/>
    </location>
</feature>
<feature type="non-terminal residue" evidence="2">
    <location>
        <position position="1"/>
    </location>
</feature>
<name>A0A6J4RCF9_9ACTN</name>
<feature type="compositionally biased region" description="Basic and acidic residues" evidence="1">
    <location>
        <begin position="94"/>
        <end position="106"/>
    </location>
</feature>
<feature type="compositionally biased region" description="Pro residues" evidence="1">
    <location>
        <begin position="82"/>
        <end position="93"/>
    </location>
</feature>
<accession>A0A6J4RCF9</accession>
<feature type="region of interest" description="Disordered" evidence="1">
    <location>
        <begin position="53"/>
        <end position="123"/>
    </location>
</feature>
<dbReference type="EMBL" id="CADCVF010000076">
    <property type="protein sequence ID" value="CAA9467362.1"/>
    <property type="molecule type" value="Genomic_DNA"/>
</dbReference>
<sequence>EVGGLGRVGGGRSAQALGAGEGALELRWQRPQERPGRCRSDCACRLAQRAVGDGRSRGRLGGHAPALREARGSGGRAYTSAQPPPRAPAGPPPRRGDREALGREGRASCAAYGPRAAPRTASV</sequence>
<feature type="region of interest" description="Disordered" evidence="1">
    <location>
        <begin position="1"/>
        <end position="38"/>
    </location>
</feature>
<reference evidence="2" key="1">
    <citation type="submission" date="2020-02" db="EMBL/GenBank/DDBJ databases">
        <authorList>
            <person name="Meier V. D."/>
        </authorList>
    </citation>
    <scope>NUCLEOTIDE SEQUENCE</scope>
    <source>
        <strain evidence="2">AVDCRST_MAG58</strain>
    </source>
</reference>
<evidence type="ECO:0000256" key="1">
    <source>
        <dbReference type="SAM" id="MobiDB-lite"/>
    </source>
</evidence>